<dbReference type="InterPro" id="IPR007038">
    <property type="entry name" value="HupE_UreJ"/>
</dbReference>
<feature type="transmembrane region" description="Helical" evidence="1">
    <location>
        <begin position="112"/>
        <end position="130"/>
    </location>
</feature>
<protein>
    <submittedName>
        <fullName evidence="2">HupE/UreJ family protein</fullName>
    </submittedName>
</protein>
<feature type="transmembrane region" description="Helical" evidence="1">
    <location>
        <begin position="203"/>
        <end position="223"/>
    </location>
</feature>
<feature type="transmembrane region" description="Helical" evidence="1">
    <location>
        <begin position="136"/>
        <end position="154"/>
    </location>
</feature>
<feature type="transmembrane region" description="Helical" evidence="1">
    <location>
        <begin position="74"/>
        <end position="100"/>
    </location>
</feature>
<sequence length="224" mass="24215">MFKIRLSKSSALKDFSLSNLQHRHLGAIAALILISLLTSWSGLPSHHAIANCWEGLLWGIADPVIGLDRLTSFVAVGLLSASIIHGTLIASLFVLATVLGTFLHLYQLNLQGAEIAIAVSSITFGAMLVMPNQFHWLIIALLGVMAGLFQGYSNGQSIIEANVIPLLAYILGNTLTQYAVVMSARIVGNLISQRKINDFLPRIINYVGFAFCAIAIVFLKISIN</sequence>
<dbReference type="EMBL" id="JAECZB010000023">
    <property type="protein sequence ID" value="MBH8553024.1"/>
    <property type="molecule type" value="Genomic_DNA"/>
</dbReference>
<evidence type="ECO:0000256" key="1">
    <source>
        <dbReference type="SAM" id="Phobius"/>
    </source>
</evidence>
<keyword evidence="1" id="KW-1133">Transmembrane helix</keyword>
<evidence type="ECO:0000313" key="3">
    <source>
        <dbReference type="Proteomes" id="UP000599391"/>
    </source>
</evidence>
<comment type="caution">
    <text evidence="2">The sequence shown here is derived from an EMBL/GenBank/DDBJ whole genome shotgun (WGS) entry which is preliminary data.</text>
</comment>
<keyword evidence="1" id="KW-0812">Transmembrane</keyword>
<name>A0A8J7HHH9_9CYAN</name>
<dbReference type="Pfam" id="PF04955">
    <property type="entry name" value="HupE_UreJ"/>
    <property type="match status" value="1"/>
</dbReference>
<keyword evidence="1" id="KW-0472">Membrane</keyword>
<feature type="transmembrane region" description="Helical" evidence="1">
    <location>
        <begin position="166"/>
        <end position="191"/>
    </location>
</feature>
<evidence type="ECO:0000313" key="2">
    <source>
        <dbReference type="EMBL" id="MBH8553024.1"/>
    </source>
</evidence>
<dbReference type="AlphaFoldDB" id="A0A8J7HHH9"/>
<reference evidence="2 3" key="1">
    <citation type="journal article" date="2021" name="Int. J. Syst. Evol. Microbiol.">
        <title>Amazonocrinis nigriterrae gen. nov., sp. nov., Atlanticothrix silvestris gen. nov., sp. nov. and Dendronalium phyllosphericum gen. nov., sp. nov., nostocacean cyanobacteria from Brazilian environments.</title>
        <authorList>
            <person name="Alvarenga D.O."/>
            <person name="Andreote A.P.D."/>
            <person name="Branco L.H.Z."/>
            <person name="Delbaje E."/>
            <person name="Cruz R.B."/>
            <person name="Varani A.M."/>
            <person name="Fiore M.F."/>
        </authorList>
    </citation>
    <scope>NUCLEOTIDE SEQUENCE [LARGE SCALE GENOMIC DNA]</scope>
    <source>
        <strain evidence="2 3">CENA357</strain>
    </source>
</reference>
<keyword evidence="3" id="KW-1185">Reference proteome</keyword>
<organism evidence="2 3">
    <name type="scientific">Atlanticothrix silvestris CENA357</name>
    <dbReference type="NCBI Taxonomy" id="1725252"/>
    <lineage>
        <taxon>Bacteria</taxon>
        <taxon>Bacillati</taxon>
        <taxon>Cyanobacteriota</taxon>
        <taxon>Cyanophyceae</taxon>
        <taxon>Nostocales</taxon>
        <taxon>Nodulariaceae</taxon>
        <taxon>Atlanticothrix</taxon>
        <taxon>Atlanticothrix silvestris</taxon>
    </lineage>
</organism>
<accession>A0A8J7HHH9</accession>
<dbReference type="Proteomes" id="UP000599391">
    <property type="component" value="Unassembled WGS sequence"/>
</dbReference>
<proteinExistence type="predicted"/>
<gene>
    <name evidence="2" type="ORF">I8751_11740</name>
</gene>